<dbReference type="GO" id="GO:0052689">
    <property type="term" value="F:carboxylic ester hydrolase activity"/>
    <property type="evidence" value="ECO:0007669"/>
    <property type="project" value="TreeGrafter"/>
</dbReference>
<evidence type="ECO:0000256" key="1">
    <source>
        <dbReference type="SAM" id="SignalP"/>
    </source>
</evidence>
<evidence type="ECO:0000313" key="3">
    <source>
        <dbReference type="EMBL" id="BCA29267.1"/>
    </source>
</evidence>
<reference evidence="3 4" key="1">
    <citation type="journal article" date="2020" name="Microbiol. Resour. Announc.">
        <title>Complete genome sequence of Pseudomonas otitidis strain MrB4, isolated from Lake Biwa in Japan.</title>
        <authorList>
            <person name="Miyazaki K."/>
            <person name="Hase E."/>
            <person name="Maruya T."/>
        </authorList>
    </citation>
    <scope>NUCLEOTIDE SEQUENCE [LARGE SCALE GENOMIC DNA]</scope>
    <source>
        <strain evidence="3 4">MrB4</strain>
    </source>
</reference>
<dbReference type="EMBL" id="AP022642">
    <property type="protein sequence ID" value="BCA29267.1"/>
    <property type="molecule type" value="Genomic_DNA"/>
</dbReference>
<gene>
    <name evidence="3" type="ORF">PtoMrB4_32440</name>
</gene>
<feature type="domain" description="Serine aminopeptidase S33" evidence="2">
    <location>
        <begin position="82"/>
        <end position="284"/>
    </location>
</feature>
<evidence type="ECO:0000313" key="4">
    <source>
        <dbReference type="Proteomes" id="UP000501237"/>
    </source>
</evidence>
<dbReference type="Proteomes" id="UP000501237">
    <property type="component" value="Chromosome"/>
</dbReference>
<dbReference type="InterPro" id="IPR053145">
    <property type="entry name" value="AB_hydrolase_Est10"/>
</dbReference>
<dbReference type="PANTHER" id="PTHR43265">
    <property type="entry name" value="ESTERASE ESTD"/>
    <property type="match status" value="1"/>
</dbReference>
<dbReference type="InterPro" id="IPR022742">
    <property type="entry name" value="Hydrolase_4"/>
</dbReference>
<name>A0A679GRN8_9GAMM</name>
<feature type="signal peptide" evidence="1">
    <location>
        <begin position="1"/>
        <end position="24"/>
    </location>
</feature>
<feature type="chain" id="PRO_5025450828" evidence="1">
    <location>
        <begin position="25"/>
        <end position="330"/>
    </location>
</feature>
<accession>A0A679GRN8</accession>
<dbReference type="Gene3D" id="3.40.50.1820">
    <property type="entry name" value="alpha/beta hydrolase"/>
    <property type="match status" value="1"/>
</dbReference>
<dbReference type="AlphaFoldDB" id="A0A679GRN8"/>
<dbReference type="KEGG" id="poj:PtoMrB4_32440"/>
<sequence>MPRLLYTLLAPLLCSLLPPATGFAAQTVLQRPMDLDTGTGVLHGTLLLPGGEGPAPVALLVAGSGPTDRNGNNPMGGRNDSLKKLAELLARNGIASLRFDKRGIAASHDAGPDERQLSLDGYVDDAVAWARQLRADPRFSRLILIGHSEGALIASLAAPRTEAAALVVIAGSGQPFDQLLVEQLRQRLPPPLLARSAAFLAALRNGQTVDEVPPPLMVLFRPSVQPYLISLLAHDPVEAFAAVKVPALILQGSHDIQVGVADAEALKAAKPDAELAVIGGMNHILRITPAGIQEQLGSYNAAELPLARELGQHLLAFIAALPSSPPPGGR</sequence>
<organism evidence="3 4">
    <name type="scientific">Metapseudomonas otitidis</name>
    <dbReference type="NCBI Taxonomy" id="319939"/>
    <lineage>
        <taxon>Bacteria</taxon>
        <taxon>Pseudomonadati</taxon>
        <taxon>Pseudomonadota</taxon>
        <taxon>Gammaproteobacteria</taxon>
        <taxon>Pseudomonadales</taxon>
        <taxon>Pseudomonadaceae</taxon>
        <taxon>Metapseudomonas</taxon>
    </lineage>
</organism>
<protein>
    <submittedName>
        <fullName evidence="3">Alpha/beta hydrolase</fullName>
    </submittedName>
</protein>
<dbReference type="InterPro" id="IPR029058">
    <property type="entry name" value="AB_hydrolase_fold"/>
</dbReference>
<proteinExistence type="predicted"/>
<keyword evidence="1" id="KW-0732">Signal</keyword>
<dbReference type="SUPFAM" id="SSF53474">
    <property type="entry name" value="alpha/beta-Hydrolases"/>
    <property type="match status" value="1"/>
</dbReference>
<dbReference type="GeneID" id="57398463"/>
<dbReference type="RefSeq" id="WP_172433921.1">
    <property type="nucleotide sequence ID" value="NZ_AP022642.1"/>
</dbReference>
<dbReference type="Pfam" id="PF12146">
    <property type="entry name" value="Hydrolase_4"/>
    <property type="match status" value="1"/>
</dbReference>
<dbReference type="PANTHER" id="PTHR43265:SF1">
    <property type="entry name" value="ESTERASE ESTD"/>
    <property type="match status" value="1"/>
</dbReference>
<keyword evidence="3" id="KW-0378">Hydrolase</keyword>
<evidence type="ECO:0000259" key="2">
    <source>
        <dbReference type="Pfam" id="PF12146"/>
    </source>
</evidence>